<dbReference type="EMBL" id="CABEEP010000001">
    <property type="protein sequence ID" value="VTQ70958.1"/>
    <property type="molecule type" value="Genomic_DNA"/>
</dbReference>
<keyword evidence="3" id="KW-0472">Membrane</keyword>
<feature type="transmembrane region" description="Helical" evidence="3">
    <location>
        <begin position="1339"/>
        <end position="1361"/>
    </location>
</feature>
<organism evidence="4 5">
    <name type="scientific">Enterococcus hirae</name>
    <dbReference type="NCBI Taxonomy" id="1354"/>
    <lineage>
        <taxon>Bacteria</taxon>
        <taxon>Bacillati</taxon>
        <taxon>Bacillota</taxon>
        <taxon>Bacilli</taxon>
        <taxon>Lactobacillales</taxon>
        <taxon>Enterococcaceae</taxon>
        <taxon>Enterococcus</taxon>
    </lineage>
</organism>
<name>A0A7Z9AWD6_ENTHR</name>
<keyword evidence="3" id="KW-1133">Transmembrane helix</keyword>
<feature type="region of interest" description="Disordered" evidence="2">
    <location>
        <begin position="472"/>
        <end position="511"/>
    </location>
</feature>
<feature type="compositionally biased region" description="Polar residues" evidence="2">
    <location>
        <begin position="938"/>
        <end position="956"/>
    </location>
</feature>
<proteinExistence type="predicted"/>
<comment type="caution">
    <text evidence="4">The sequence shown here is derived from an EMBL/GenBank/DDBJ whole genome shotgun (WGS) entry which is preliminary data.</text>
</comment>
<protein>
    <submittedName>
        <fullName evidence="4">Uncharacterized protein</fullName>
    </submittedName>
</protein>
<feature type="compositionally biased region" description="Basic and acidic residues" evidence="2">
    <location>
        <begin position="648"/>
        <end position="661"/>
    </location>
</feature>
<feature type="compositionally biased region" description="Polar residues" evidence="2">
    <location>
        <begin position="1494"/>
        <end position="1513"/>
    </location>
</feature>
<feature type="region of interest" description="Disordered" evidence="2">
    <location>
        <begin position="626"/>
        <end position="691"/>
    </location>
</feature>
<feature type="region of interest" description="Disordered" evidence="2">
    <location>
        <begin position="523"/>
        <end position="598"/>
    </location>
</feature>
<evidence type="ECO:0000256" key="1">
    <source>
        <dbReference type="SAM" id="Coils"/>
    </source>
</evidence>
<feature type="compositionally biased region" description="Polar residues" evidence="2">
    <location>
        <begin position="972"/>
        <end position="985"/>
    </location>
</feature>
<feature type="region of interest" description="Disordered" evidence="2">
    <location>
        <begin position="826"/>
        <end position="877"/>
    </location>
</feature>
<accession>A0A7Z9AWD6</accession>
<feature type="transmembrane region" description="Helical" evidence="3">
    <location>
        <begin position="1367"/>
        <end position="1389"/>
    </location>
</feature>
<evidence type="ECO:0000313" key="4">
    <source>
        <dbReference type="EMBL" id="VTQ70958.1"/>
    </source>
</evidence>
<feature type="compositionally biased region" description="Polar residues" evidence="2">
    <location>
        <begin position="472"/>
        <end position="490"/>
    </location>
</feature>
<feature type="compositionally biased region" description="Basic and acidic residues" evidence="2">
    <location>
        <begin position="370"/>
        <end position="380"/>
    </location>
</feature>
<feature type="compositionally biased region" description="Polar residues" evidence="2">
    <location>
        <begin position="1467"/>
        <end position="1480"/>
    </location>
</feature>
<feature type="compositionally biased region" description="Polar residues" evidence="2">
    <location>
        <begin position="832"/>
        <end position="857"/>
    </location>
</feature>
<feature type="compositionally biased region" description="Basic and acidic residues" evidence="2">
    <location>
        <begin position="491"/>
        <end position="509"/>
    </location>
</feature>
<feature type="compositionally biased region" description="Polar residues" evidence="2">
    <location>
        <begin position="532"/>
        <end position="560"/>
    </location>
</feature>
<keyword evidence="1" id="KW-0175">Coiled coil</keyword>
<feature type="compositionally biased region" description="Basic and acidic residues" evidence="2">
    <location>
        <begin position="1514"/>
        <end position="1525"/>
    </location>
</feature>
<feature type="compositionally biased region" description="Polar residues" evidence="2">
    <location>
        <begin position="666"/>
        <end position="675"/>
    </location>
</feature>
<gene>
    <name evidence="4" type="ORF">NCTC12204_02690</name>
</gene>
<dbReference type="Proteomes" id="UP000352698">
    <property type="component" value="Unassembled WGS sequence"/>
</dbReference>
<feature type="region of interest" description="Disordered" evidence="2">
    <location>
        <begin position="928"/>
        <end position="985"/>
    </location>
</feature>
<feature type="compositionally biased region" description="Basic and acidic residues" evidence="2">
    <location>
        <begin position="1481"/>
        <end position="1492"/>
    </location>
</feature>
<feature type="region of interest" description="Disordered" evidence="2">
    <location>
        <begin position="333"/>
        <end position="440"/>
    </location>
</feature>
<feature type="compositionally biased region" description="Polar residues" evidence="2">
    <location>
        <begin position="341"/>
        <end position="369"/>
    </location>
</feature>
<feature type="coiled-coil region" evidence="1">
    <location>
        <begin position="83"/>
        <end position="110"/>
    </location>
</feature>
<feature type="region of interest" description="Disordered" evidence="2">
    <location>
        <begin position="1446"/>
        <end position="1525"/>
    </location>
</feature>
<evidence type="ECO:0000256" key="2">
    <source>
        <dbReference type="SAM" id="MobiDB-lite"/>
    </source>
</evidence>
<feature type="compositionally biased region" description="Basic and acidic residues" evidence="2">
    <location>
        <begin position="561"/>
        <end position="571"/>
    </location>
</feature>
<evidence type="ECO:0000313" key="5">
    <source>
        <dbReference type="Proteomes" id="UP000352698"/>
    </source>
</evidence>
<sequence>MNYLVRKNKLENETGEWQNKSNLKSEFIKEASSFSVKKENVFTLCEKSIQENHGEKTALLKVQDMLDDFKFEVLQRMAGDRKVFELQSEKTEYEARIEHAEGKISGEQLQQKINVLEKEQETKIVKHERDKATIEKLETKDVFLSNNSHESNDYLGAIAIDEKTKYFENKDLAEILASQISQSKQELTGLKQHKRNEVADCNKKLNELNNVSQKNQKMIQETLNKSNTPNTLDKVRGQTITDVVIVDKIKKLVKEFMRTENFEIIKTDTLEEMYAKATAVDITREEVENRKDKAKKVLVETATIRRKKRQDRGSVLEQNQDQMNVSERVVAFEKNGESKPDQTVSVKTPNKNGSNLPQGNKQQTNNSFNRSEDDLREQVKPEPINRLSNSNLSKENEQQTNHSLDESEVGLRKQAKPEIQATNSLPNGASEKDSANNRPVSGDVQSIIKQFNSNKETSPELQKGPRITFAQGHSQQEVSKPNGNKQQTNHSLDESEVVLRDQAKPETKSINRLSNVSEIVSTFEKNGESKPDQTVSVKTPNKNGSNLPQGNKQQTNNSFNRSEDDLRKQAKPEIQATNSLANSVSEKDSANDRPVPGHVKNLINKFNIEEKDSLVLRKGPKANFIHGLSQQEERRPNRIARSRSVSHTLHEVHREQTDKGRRNSAPELTTPSESPLRSEDRETSSPMYDDSLHERHLKLSDFELDPEKKPFDDTQFDKFQRFEYDIPLRYIGKLRNLTNSERVLSSLSTTQDLKTHDKLVRRNSAPGVMTEQSIPSHSFDQFDRILIPRVKLRYVNGQVSLPRKFTNQTAELNKFPELSSFTNRVLTPGDSLDQSPASNLRRSNSERVLSSLSTTQDLKTHDKLVRRNSAPGVMTEQSIPSHSFDQFDRILIPRVKLRYVNGQVSLSKEITNQTAELNKFPELSSFTNQVLTPGDSLDQPSTPNSDSEINNLTNQVPLPKDSSDIRSVSEGDMNQTSMPENVNSTLDETDSVKKSVSVEDLKLAYVERLRSQVAFVEQKIKHDEELKKYGPYNNFFLDQSKKSKAARSKIEIDLTRNKTLCEGLKTILGDEKKLAEFLEEIQPKDPQVLAKELENVKQDTAELKGKAEELKEITYKDLKKKWYQVLTRPSFYLFLARQVLWVAPMAFFSAMAGALPLMPTGTQLLHGSAVVNWLRGVIIGSYVGQRLVNAVPKIIPRTSKRVQRFAKERFPKTVAALEKGSKTIARPFKSIGKSVRSTARTIGRPLKPVGKVVARPYKFGKEKLSNLNAKTFVPIGKKIKETFDIAHSEKRSSEENQNLKKGLDANGQRLPFATRVKNAALMTTTNFAKRLWRNKVKTLIGVALFVGLATFGLPLLLTAALPAISGTLIASVAAIAVPALFTLLGVWVADKYLLKPLQNRLANRENAKREQLFTERSTKVQELGQHHSLTPDFNTRVARVAQIDNEKQTAEKQKTQTSQKTKEQELNRTSVSSISTLNKQTETDKVRLRDSVSRVLNNPTNEKQSSGRASLSSKNDHQRSEGYGR</sequence>
<feature type="transmembrane region" description="Helical" evidence="3">
    <location>
        <begin position="1139"/>
        <end position="1158"/>
    </location>
</feature>
<reference evidence="4 5" key="1">
    <citation type="submission" date="2019-05" db="EMBL/GenBank/DDBJ databases">
        <authorList>
            <consortium name="Pathogen Informatics"/>
        </authorList>
    </citation>
    <scope>NUCLEOTIDE SEQUENCE [LARGE SCALE GENOMIC DNA]</scope>
    <source>
        <strain evidence="4 5">NCTC12204</strain>
    </source>
</reference>
<dbReference type="RefSeq" id="WP_016249924.1">
    <property type="nucleotide sequence ID" value="NZ_CABEEP010000001.1"/>
</dbReference>
<evidence type="ECO:0000256" key="3">
    <source>
        <dbReference type="SAM" id="Phobius"/>
    </source>
</evidence>
<feature type="compositionally biased region" description="Basic and acidic residues" evidence="2">
    <location>
        <begin position="1446"/>
        <end position="1466"/>
    </location>
</feature>
<feature type="compositionally biased region" description="Polar residues" evidence="2">
    <location>
        <begin position="575"/>
        <end position="584"/>
    </location>
</feature>
<feature type="coiled-coil region" evidence="1">
    <location>
        <begin position="191"/>
        <end position="221"/>
    </location>
</feature>
<keyword evidence="3" id="KW-0812">Transmembrane</keyword>
<feature type="compositionally biased region" description="Polar residues" evidence="2">
    <location>
        <begin position="386"/>
        <end position="402"/>
    </location>
</feature>